<gene>
    <name evidence="2" type="ORF">ACFS6H_00110</name>
</gene>
<protein>
    <submittedName>
        <fullName evidence="2">Uncharacterized protein</fullName>
    </submittedName>
</protein>
<dbReference type="Proteomes" id="UP001597511">
    <property type="component" value="Unassembled WGS sequence"/>
</dbReference>
<comment type="caution">
    <text evidence="2">The sequence shown here is derived from an EMBL/GenBank/DDBJ whole genome shotgun (WGS) entry which is preliminary data.</text>
</comment>
<dbReference type="SUPFAM" id="SSF75011">
    <property type="entry name" value="3-carboxy-cis,cis-mucoante lactonizing enzyme"/>
    <property type="match status" value="1"/>
</dbReference>
<dbReference type="EMBL" id="JBHUOZ010000001">
    <property type="protein sequence ID" value="MFD2918086.1"/>
    <property type="molecule type" value="Genomic_DNA"/>
</dbReference>
<accession>A0ABW5ZZS7</accession>
<dbReference type="RefSeq" id="WP_386093573.1">
    <property type="nucleotide sequence ID" value="NZ_JBHUOZ010000001.1"/>
</dbReference>
<reference evidence="3" key="1">
    <citation type="journal article" date="2019" name="Int. J. Syst. Evol. Microbiol.">
        <title>The Global Catalogue of Microorganisms (GCM) 10K type strain sequencing project: providing services to taxonomists for standard genome sequencing and annotation.</title>
        <authorList>
            <consortium name="The Broad Institute Genomics Platform"/>
            <consortium name="The Broad Institute Genome Sequencing Center for Infectious Disease"/>
            <person name="Wu L."/>
            <person name="Ma J."/>
        </authorList>
    </citation>
    <scope>NUCLEOTIDE SEQUENCE [LARGE SCALE GENOMIC DNA]</scope>
    <source>
        <strain evidence="3">KCTC 23299</strain>
    </source>
</reference>
<feature type="chain" id="PRO_5046637399" evidence="1">
    <location>
        <begin position="25"/>
        <end position="274"/>
    </location>
</feature>
<evidence type="ECO:0000313" key="3">
    <source>
        <dbReference type="Proteomes" id="UP001597511"/>
    </source>
</evidence>
<organism evidence="2 3">
    <name type="scientific">Terrimonas rubra</name>
    <dbReference type="NCBI Taxonomy" id="1035890"/>
    <lineage>
        <taxon>Bacteria</taxon>
        <taxon>Pseudomonadati</taxon>
        <taxon>Bacteroidota</taxon>
        <taxon>Chitinophagia</taxon>
        <taxon>Chitinophagales</taxon>
        <taxon>Chitinophagaceae</taxon>
        <taxon>Terrimonas</taxon>
    </lineage>
</organism>
<keyword evidence="1" id="KW-0732">Signal</keyword>
<evidence type="ECO:0000313" key="2">
    <source>
        <dbReference type="EMBL" id="MFD2918086.1"/>
    </source>
</evidence>
<evidence type="ECO:0000256" key="1">
    <source>
        <dbReference type="SAM" id="SignalP"/>
    </source>
</evidence>
<proteinExistence type="predicted"/>
<name>A0ABW5ZZS7_9BACT</name>
<keyword evidence="3" id="KW-1185">Reference proteome</keyword>
<sequence>MVNTIRYTFVSLLVFFSTFSILSAQDDSLFTLQKNIPGNISSFAVDNLENLYILNSSGQLKKLTEKGDSLAVFNNVKKYGEATLIDVSNPLKILLYYRDFSTVVVLDRLLNMRTAIDLRKTDILQAGTVALSYDSKIWVYDEVQNKLKKIDDEGKLLLETPDFRLLFNQTAQPQNIFDQDKLVYLYDSIQGFFVFDYYGALKNKILITKWKHVRIVGKYIYGTDGAFIYRYNITTFRYDKWPVPAAIAGARKIYFTANRLYVLNDQGINVYGFR</sequence>
<feature type="signal peptide" evidence="1">
    <location>
        <begin position="1"/>
        <end position="24"/>
    </location>
</feature>